<feature type="transmembrane region" description="Helical" evidence="7">
    <location>
        <begin position="81"/>
        <end position="102"/>
    </location>
</feature>
<feature type="transmembrane region" description="Helical" evidence="7">
    <location>
        <begin position="198"/>
        <end position="217"/>
    </location>
</feature>
<keyword evidence="4 7" id="KW-0472">Membrane</keyword>
<dbReference type="InterPro" id="IPR049326">
    <property type="entry name" value="Rhodopsin_dom_fungi"/>
</dbReference>
<dbReference type="Pfam" id="PF20684">
    <property type="entry name" value="Fung_rhodopsin"/>
    <property type="match status" value="1"/>
</dbReference>
<dbReference type="Proteomes" id="UP001166286">
    <property type="component" value="Unassembled WGS sequence"/>
</dbReference>
<keyword evidence="3 7" id="KW-1133">Transmembrane helix</keyword>
<dbReference type="PANTHER" id="PTHR33048">
    <property type="entry name" value="PTH11-LIKE INTEGRAL MEMBRANE PROTEIN (AFU_ORTHOLOGUE AFUA_5G11245)"/>
    <property type="match status" value="1"/>
</dbReference>
<name>A0AA39QPV7_9LECA</name>
<feature type="region of interest" description="Disordered" evidence="6">
    <location>
        <begin position="344"/>
        <end position="372"/>
    </location>
</feature>
<evidence type="ECO:0000256" key="7">
    <source>
        <dbReference type="SAM" id="Phobius"/>
    </source>
</evidence>
<evidence type="ECO:0000313" key="9">
    <source>
        <dbReference type="EMBL" id="KAK0506928.1"/>
    </source>
</evidence>
<evidence type="ECO:0000256" key="1">
    <source>
        <dbReference type="ARBA" id="ARBA00004141"/>
    </source>
</evidence>
<accession>A0AA39QPV7</accession>
<dbReference type="PANTHER" id="PTHR33048:SF123">
    <property type="entry name" value="INTEGRAL MEMBRANE PROTEIN"/>
    <property type="match status" value="1"/>
</dbReference>
<dbReference type="InterPro" id="IPR052337">
    <property type="entry name" value="SAT4-like"/>
</dbReference>
<evidence type="ECO:0000259" key="8">
    <source>
        <dbReference type="Pfam" id="PF20684"/>
    </source>
</evidence>
<proteinExistence type="inferred from homology"/>
<dbReference type="EMBL" id="JAFEKC020000026">
    <property type="protein sequence ID" value="KAK0506928.1"/>
    <property type="molecule type" value="Genomic_DNA"/>
</dbReference>
<evidence type="ECO:0000256" key="6">
    <source>
        <dbReference type="SAM" id="MobiDB-lite"/>
    </source>
</evidence>
<reference evidence="9" key="1">
    <citation type="submission" date="2023-03" db="EMBL/GenBank/DDBJ databases">
        <title>Complete genome of Cladonia borealis.</title>
        <authorList>
            <person name="Park H."/>
        </authorList>
    </citation>
    <scope>NUCLEOTIDE SEQUENCE</scope>
    <source>
        <strain evidence="9">ANT050790</strain>
    </source>
</reference>
<comment type="caution">
    <text evidence="9">The sequence shown here is derived from an EMBL/GenBank/DDBJ whole genome shotgun (WGS) entry which is preliminary data.</text>
</comment>
<evidence type="ECO:0000313" key="10">
    <source>
        <dbReference type="Proteomes" id="UP001166286"/>
    </source>
</evidence>
<comment type="similarity">
    <text evidence="5">Belongs to the SAT4 family.</text>
</comment>
<evidence type="ECO:0000256" key="3">
    <source>
        <dbReference type="ARBA" id="ARBA00022989"/>
    </source>
</evidence>
<evidence type="ECO:0000256" key="5">
    <source>
        <dbReference type="ARBA" id="ARBA00038359"/>
    </source>
</evidence>
<protein>
    <recommendedName>
        <fullName evidence="8">Rhodopsin domain-containing protein</fullName>
    </recommendedName>
</protein>
<dbReference type="GO" id="GO:0016020">
    <property type="term" value="C:membrane"/>
    <property type="evidence" value="ECO:0007669"/>
    <property type="project" value="UniProtKB-SubCell"/>
</dbReference>
<sequence length="407" mass="45661">MYLVVAWGLCFIATTVCTIRLYTRTILTRSVGSDDFTILVALALLIPGNVCDIQAVSNGFGQHENLVPPGDIEQFHKWINISWIMAFICFCFIRASVLLFVLRLLPVYKHWQKNVILAACALNVAVSLIGTVSYGLSCIPFRAWYQKVPNAKCFSTRNLVITNQVNGILSCVIDIIAAIIPQVLLWKVQMKKSTKRSLNLIFSLGLITSCLSIARVATINNKVESEDTTFRTIIPNMFSLVECEMGIICACGPAIRQFIAYIQRTGTVMPSDSRQYPNEDFVKMRRRVTLRDIFWYHAPNLKRGRVLDATPICTKMSNEDVEATAQRSMLGDWRRKISGRIFSGKSAGNSMSNRRGVPRGIGGMTVSQQEHTRIGKKYEGWELLNRERSGRSTDTQSPLSNDNSTTL</sequence>
<feature type="domain" description="Rhodopsin" evidence="8">
    <location>
        <begin position="19"/>
        <end position="259"/>
    </location>
</feature>
<evidence type="ECO:0000256" key="2">
    <source>
        <dbReference type="ARBA" id="ARBA00022692"/>
    </source>
</evidence>
<evidence type="ECO:0000256" key="4">
    <source>
        <dbReference type="ARBA" id="ARBA00023136"/>
    </source>
</evidence>
<feature type="transmembrane region" description="Helical" evidence="7">
    <location>
        <begin position="114"/>
        <end position="136"/>
    </location>
</feature>
<comment type="subcellular location">
    <subcellularLocation>
        <location evidence="1">Membrane</location>
        <topology evidence="1">Multi-pass membrane protein</topology>
    </subcellularLocation>
</comment>
<feature type="region of interest" description="Disordered" evidence="6">
    <location>
        <begin position="386"/>
        <end position="407"/>
    </location>
</feature>
<feature type="transmembrane region" description="Helical" evidence="7">
    <location>
        <begin position="167"/>
        <end position="186"/>
    </location>
</feature>
<keyword evidence="2 7" id="KW-0812">Transmembrane</keyword>
<organism evidence="9 10">
    <name type="scientific">Cladonia borealis</name>
    <dbReference type="NCBI Taxonomy" id="184061"/>
    <lineage>
        <taxon>Eukaryota</taxon>
        <taxon>Fungi</taxon>
        <taxon>Dikarya</taxon>
        <taxon>Ascomycota</taxon>
        <taxon>Pezizomycotina</taxon>
        <taxon>Lecanoromycetes</taxon>
        <taxon>OSLEUM clade</taxon>
        <taxon>Lecanoromycetidae</taxon>
        <taxon>Lecanorales</taxon>
        <taxon>Lecanorineae</taxon>
        <taxon>Cladoniaceae</taxon>
        <taxon>Cladonia</taxon>
    </lineage>
</organism>
<feature type="compositionally biased region" description="Polar residues" evidence="6">
    <location>
        <begin position="392"/>
        <end position="407"/>
    </location>
</feature>
<dbReference type="AlphaFoldDB" id="A0AA39QPV7"/>
<gene>
    <name evidence="9" type="ORF">JMJ35_010628</name>
</gene>
<keyword evidence="10" id="KW-1185">Reference proteome</keyword>